<evidence type="ECO:0000313" key="3">
    <source>
        <dbReference type="Proteomes" id="UP000295504"/>
    </source>
</evidence>
<feature type="transmembrane region" description="Helical" evidence="1">
    <location>
        <begin position="122"/>
        <end position="142"/>
    </location>
</feature>
<accession>A0A4R2TGM3</accession>
<keyword evidence="1" id="KW-1133">Transmembrane helix</keyword>
<evidence type="ECO:0000313" key="2">
    <source>
        <dbReference type="EMBL" id="TCQ01836.1"/>
    </source>
</evidence>
<gene>
    <name evidence="2" type="ORF">EDD79_102234</name>
</gene>
<dbReference type="RefSeq" id="WP_132848730.1">
    <property type="nucleotide sequence ID" value="NZ_CP058648.1"/>
</dbReference>
<sequence>MIDPMPLNFHLLCLVPEAFLTITLGTMFIGINVKWSKTLITSLAQSMFMYILVVNYNIDIIAIYNYITLVICTILIMRIGIKNSIISIGFAMAIGILLKGTSTLVLLSITDISVIEIYLKNWVRFIFLIPYFLELLLIIILVRKYRFNLEPRLNL</sequence>
<protein>
    <submittedName>
        <fullName evidence="2">Uncharacterized protein</fullName>
    </submittedName>
</protein>
<evidence type="ECO:0000256" key="1">
    <source>
        <dbReference type="SAM" id="Phobius"/>
    </source>
</evidence>
<dbReference type="EMBL" id="SLYC01000022">
    <property type="protein sequence ID" value="TCQ01836.1"/>
    <property type="molecule type" value="Genomic_DNA"/>
</dbReference>
<dbReference type="Proteomes" id="UP000295504">
    <property type="component" value="Unassembled WGS sequence"/>
</dbReference>
<comment type="caution">
    <text evidence="2">The sequence shown here is derived from an EMBL/GenBank/DDBJ whole genome shotgun (WGS) entry which is preliminary data.</text>
</comment>
<organism evidence="2 3">
    <name type="scientific">Serpentinicella alkaliphila</name>
    <dbReference type="NCBI Taxonomy" id="1734049"/>
    <lineage>
        <taxon>Bacteria</taxon>
        <taxon>Bacillati</taxon>
        <taxon>Bacillota</taxon>
        <taxon>Clostridia</taxon>
        <taxon>Peptostreptococcales</taxon>
        <taxon>Natronincolaceae</taxon>
        <taxon>Serpentinicella</taxon>
    </lineage>
</organism>
<dbReference type="AlphaFoldDB" id="A0A4R2TGM3"/>
<keyword evidence="3" id="KW-1185">Reference proteome</keyword>
<reference evidence="2 3" key="1">
    <citation type="submission" date="2019-03" db="EMBL/GenBank/DDBJ databases">
        <title>Genomic Encyclopedia of Type Strains, Phase IV (KMG-IV): sequencing the most valuable type-strain genomes for metagenomic binning, comparative biology and taxonomic classification.</title>
        <authorList>
            <person name="Goeker M."/>
        </authorList>
    </citation>
    <scope>NUCLEOTIDE SEQUENCE [LARGE SCALE GENOMIC DNA]</scope>
    <source>
        <strain evidence="2 3">DSM 100013</strain>
    </source>
</reference>
<feature type="transmembrane region" description="Helical" evidence="1">
    <location>
        <begin position="88"/>
        <end position="110"/>
    </location>
</feature>
<keyword evidence="1" id="KW-0812">Transmembrane</keyword>
<feature type="transmembrane region" description="Helical" evidence="1">
    <location>
        <begin position="6"/>
        <end position="31"/>
    </location>
</feature>
<proteinExistence type="predicted"/>
<name>A0A4R2TGM3_9FIRM</name>
<keyword evidence="1" id="KW-0472">Membrane</keyword>